<sequence>MSPLMIGVLFTLSSILSLFVNKYVLSVLKFTFPTIFQGCSKPYCLVSLLVLVCILRRQNIIIKIKRCFNLHYLSEVIFFVCSIYAGSKALSKLPVPVFLGLQNLSLVAVTILKLFLLEEKPRNQTILSQMVLLTACAFIWYNEQSVLSPISYFWVVIHLVSSGFCAVFEYVNEEDTLDHEGIVIVNNLFGFLSLAPCTFFFGDLQAVQTYPHLYFSKFYVGVIFSGVFSAFTSALYLKLINNDLKSVTSESNITGYTALSRMLAAVVSPVLFDRTSVVTLIWCVVACLAVPAIQIGESKEAVSADSRNNHLV</sequence>
<feature type="transmembrane region" description="Helical" evidence="1">
    <location>
        <begin position="67"/>
        <end position="85"/>
    </location>
</feature>
<evidence type="ECO:0000313" key="2">
    <source>
        <dbReference type="EMBL" id="KAF6017466.1"/>
    </source>
</evidence>
<name>A0A7J7IV96_BUGNE</name>
<dbReference type="InterPro" id="IPR037185">
    <property type="entry name" value="EmrE-like"/>
</dbReference>
<feature type="transmembrane region" description="Helical" evidence="1">
    <location>
        <begin position="124"/>
        <end position="141"/>
    </location>
</feature>
<evidence type="ECO:0000256" key="1">
    <source>
        <dbReference type="SAM" id="Phobius"/>
    </source>
</evidence>
<feature type="transmembrane region" description="Helical" evidence="1">
    <location>
        <begin position="35"/>
        <end position="55"/>
    </location>
</feature>
<gene>
    <name evidence="2" type="ORF">EB796_024235</name>
</gene>
<keyword evidence="3" id="KW-1185">Reference proteome</keyword>
<feature type="transmembrane region" description="Helical" evidence="1">
    <location>
        <begin position="183"/>
        <end position="202"/>
    </location>
</feature>
<dbReference type="SUPFAM" id="SSF103481">
    <property type="entry name" value="Multidrug resistance efflux transporter EmrE"/>
    <property type="match status" value="1"/>
</dbReference>
<dbReference type="AlphaFoldDB" id="A0A7J7IV96"/>
<organism evidence="2 3">
    <name type="scientific">Bugula neritina</name>
    <name type="common">Brown bryozoan</name>
    <name type="synonym">Sertularia neritina</name>
    <dbReference type="NCBI Taxonomy" id="10212"/>
    <lineage>
        <taxon>Eukaryota</taxon>
        <taxon>Metazoa</taxon>
        <taxon>Spiralia</taxon>
        <taxon>Lophotrochozoa</taxon>
        <taxon>Bryozoa</taxon>
        <taxon>Gymnolaemata</taxon>
        <taxon>Cheilostomatida</taxon>
        <taxon>Flustrina</taxon>
        <taxon>Buguloidea</taxon>
        <taxon>Bugulidae</taxon>
        <taxon>Bugula</taxon>
    </lineage>
</organism>
<reference evidence="2" key="1">
    <citation type="submission" date="2020-06" db="EMBL/GenBank/DDBJ databases">
        <title>Draft genome of Bugula neritina, a colonial animal packing powerful symbionts and potential medicines.</title>
        <authorList>
            <person name="Rayko M."/>
        </authorList>
    </citation>
    <scope>NUCLEOTIDE SEQUENCE [LARGE SCALE GENOMIC DNA]</scope>
    <source>
        <strain evidence="2">Kwan_BN1</strain>
    </source>
</reference>
<feature type="transmembrane region" description="Helical" evidence="1">
    <location>
        <begin position="218"/>
        <end position="241"/>
    </location>
</feature>
<keyword evidence="1" id="KW-0472">Membrane</keyword>
<comment type="caution">
    <text evidence="2">The sequence shown here is derived from an EMBL/GenBank/DDBJ whole genome shotgun (WGS) entry which is preliminary data.</text>
</comment>
<evidence type="ECO:0000313" key="3">
    <source>
        <dbReference type="Proteomes" id="UP000593567"/>
    </source>
</evidence>
<dbReference type="Proteomes" id="UP000593567">
    <property type="component" value="Unassembled WGS sequence"/>
</dbReference>
<keyword evidence="1" id="KW-0812">Transmembrane</keyword>
<protein>
    <submittedName>
        <fullName evidence="2">TMEM241</fullName>
    </submittedName>
</protein>
<accession>A0A7J7IV96</accession>
<proteinExistence type="predicted"/>
<dbReference type="OrthoDB" id="417037at2759"/>
<feature type="transmembrane region" description="Helical" evidence="1">
    <location>
        <begin position="153"/>
        <end position="171"/>
    </location>
</feature>
<feature type="transmembrane region" description="Helical" evidence="1">
    <location>
        <begin position="97"/>
        <end position="117"/>
    </location>
</feature>
<keyword evidence="1" id="KW-1133">Transmembrane helix</keyword>
<dbReference type="EMBL" id="VXIV02003391">
    <property type="protein sequence ID" value="KAF6017466.1"/>
    <property type="molecule type" value="Genomic_DNA"/>
</dbReference>